<accession>A0A5K3EW64</accession>
<feature type="signal peptide" evidence="1">
    <location>
        <begin position="1"/>
        <end position="28"/>
    </location>
</feature>
<evidence type="ECO:0000313" key="2">
    <source>
        <dbReference type="WBParaSite" id="MCU_003583-RA"/>
    </source>
</evidence>
<dbReference type="AlphaFoldDB" id="A0A5K3EW64"/>
<feature type="chain" id="PRO_5024394312" evidence="1">
    <location>
        <begin position="29"/>
        <end position="114"/>
    </location>
</feature>
<name>A0A5K3EW64_MESCO</name>
<reference evidence="2" key="1">
    <citation type="submission" date="2019-11" db="UniProtKB">
        <authorList>
            <consortium name="WormBaseParasite"/>
        </authorList>
    </citation>
    <scope>IDENTIFICATION</scope>
</reference>
<evidence type="ECO:0000256" key="1">
    <source>
        <dbReference type="SAM" id="SignalP"/>
    </source>
</evidence>
<keyword evidence="1" id="KW-0732">Signal</keyword>
<organism evidence="2">
    <name type="scientific">Mesocestoides corti</name>
    <name type="common">Flatworm</name>
    <dbReference type="NCBI Taxonomy" id="53468"/>
    <lineage>
        <taxon>Eukaryota</taxon>
        <taxon>Metazoa</taxon>
        <taxon>Spiralia</taxon>
        <taxon>Lophotrochozoa</taxon>
        <taxon>Platyhelminthes</taxon>
        <taxon>Cestoda</taxon>
        <taxon>Eucestoda</taxon>
        <taxon>Cyclophyllidea</taxon>
        <taxon>Mesocestoididae</taxon>
        <taxon>Mesocestoides</taxon>
    </lineage>
</organism>
<proteinExistence type="predicted"/>
<sequence>MAKTTITELCNVPLLILAILVRSSPSQSLLGYAAIGTLEIIYSNPENILQNRHVCDLLPHDRACDVYFEICFSSEYGECDIFQYRSKIFKDSSNVRIVGDSAIIMFLKSPLPVS</sequence>
<protein>
    <submittedName>
        <fullName evidence="2">Delta-like protein</fullName>
    </submittedName>
</protein>
<dbReference type="WBParaSite" id="MCU_003583-RA">
    <property type="protein sequence ID" value="MCU_003583-RA"/>
    <property type="gene ID" value="MCU_003583"/>
</dbReference>